<organism evidence="1 2">
    <name type="scientific">Phlebia brevispora</name>
    <dbReference type="NCBI Taxonomy" id="194682"/>
    <lineage>
        <taxon>Eukaryota</taxon>
        <taxon>Fungi</taxon>
        <taxon>Dikarya</taxon>
        <taxon>Basidiomycota</taxon>
        <taxon>Agaricomycotina</taxon>
        <taxon>Agaricomycetes</taxon>
        <taxon>Polyporales</taxon>
        <taxon>Meruliaceae</taxon>
        <taxon>Phlebia</taxon>
    </lineage>
</organism>
<evidence type="ECO:0000313" key="2">
    <source>
        <dbReference type="Proteomes" id="UP001148662"/>
    </source>
</evidence>
<keyword evidence="2" id="KW-1185">Reference proteome</keyword>
<evidence type="ECO:0000313" key="1">
    <source>
        <dbReference type="EMBL" id="KAJ3551287.1"/>
    </source>
</evidence>
<accession>A0ACC1T236</accession>
<sequence>MHGPHPSAIGDATLGTSADKPIDLDLDIDMNLFPHPGDGIPSGPLSLGEPTASVQIKQEDHQIALDFLNGFPEASGDTSATKDDILASLDSAGLAHPTDGSTDAAHDILSAMQPSAADSATPGMSHLGDNAASPNTILAGFAAAADLPQDASNPHTLPPGGENYEFDIGLLAQSMDTMSDLFDLETTNAEGSTTQPKQP</sequence>
<proteinExistence type="predicted"/>
<dbReference type="Proteomes" id="UP001148662">
    <property type="component" value="Unassembled WGS sequence"/>
</dbReference>
<name>A0ACC1T236_9APHY</name>
<protein>
    <submittedName>
        <fullName evidence="1">Uncharacterized protein</fullName>
    </submittedName>
</protein>
<comment type="caution">
    <text evidence="1">The sequence shown here is derived from an EMBL/GenBank/DDBJ whole genome shotgun (WGS) entry which is preliminary data.</text>
</comment>
<dbReference type="EMBL" id="JANHOG010000824">
    <property type="protein sequence ID" value="KAJ3551287.1"/>
    <property type="molecule type" value="Genomic_DNA"/>
</dbReference>
<gene>
    <name evidence="1" type="ORF">NM688_g4794</name>
</gene>
<reference evidence="1" key="1">
    <citation type="submission" date="2022-07" db="EMBL/GenBank/DDBJ databases">
        <title>Genome Sequence of Phlebia brevispora.</title>
        <authorList>
            <person name="Buettner E."/>
        </authorList>
    </citation>
    <scope>NUCLEOTIDE SEQUENCE</scope>
    <source>
        <strain evidence="1">MPL23</strain>
    </source>
</reference>